<keyword evidence="6" id="KW-1185">Reference proteome</keyword>
<dbReference type="SUPFAM" id="SSF49329">
    <property type="entry name" value="Cu,Zn superoxide dismutase-like"/>
    <property type="match status" value="1"/>
</dbReference>
<comment type="similarity">
    <text evidence="1">Belongs to the Cu-Zn superoxide dismutase family.</text>
</comment>
<dbReference type="Pfam" id="PF00080">
    <property type="entry name" value="Sod_Cu"/>
    <property type="match status" value="1"/>
</dbReference>
<evidence type="ECO:0000259" key="4">
    <source>
        <dbReference type="Pfam" id="PF00080"/>
    </source>
</evidence>
<dbReference type="RefSeq" id="WP_240459262.1">
    <property type="nucleotide sequence ID" value="NZ_JAUFQS010000003.1"/>
</dbReference>
<dbReference type="InterPro" id="IPR024134">
    <property type="entry name" value="SOD_Cu/Zn_/chaperone"/>
</dbReference>
<evidence type="ECO:0000256" key="2">
    <source>
        <dbReference type="SAM" id="MobiDB-lite"/>
    </source>
</evidence>
<gene>
    <name evidence="5" type="ORF">QWZ15_01400</name>
</gene>
<dbReference type="Proteomes" id="UP001236663">
    <property type="component" value="Unassembled WGS sequence"/>
</dbReference>
<dbReference type="PANTHER" id="PTHR10003">
    <property type="entry name" value="SUPEROXIDE DISMUTASE CU-ZN -RELATED"/>
    <property type="match status" value="1"/>
</dbReference>
<proteinExistence type="inferred from homology"/>
<dbReference type="InterPro" id="IPR001424">
    <property type="entry name" value="SOD_Cu_Zn_dom"/>
</dbReference>
<dbReference type="InterPro" id="IPR036423">
    <property type="entry name" value="SOD-like_Cu/Zn_dom_sf"/>
</dbReference>
<protein>
    <submittedName>
        <fullName evidence="5">Superoxide dismutase family protein</fullName>
    </submittedName>
</protein>
<name>A0ABT8C122_9BACT</name>
<reference evidence="6" key="1">
    <citation type="journal article" date="2019" name="Int. J. Syst. Evol. Microbiol.">
        <title>The Global Catalogue of Microorganisms (GCM) 10K type strain sequencing project: providing services to taxonomists for standard genome sequencing and annotation.</title>
        <authorList>
            <consortium name="The Broad Institute Genomics Platform"/>
            <consortium name="The Broad Institute Genome Sequencing Center for Infectious Disease"/>
            <person name="Wu L."/>
            <person name="Ma J."/>
        </authorList>
    </citation>
    <scope>NUCLEOTIDE SEQUENCE [LARGE SCALE GENOMIC DNA]</scope>
    <source>
        <strain evidence="6">CECT 7706</strain>
    </source>
</reference>
<accession>A0ABT8C122</accession>
<sequence length="199" mass="20478">MMKTVNYLFAIGITGFAFACGPGNNNSGEETSMEQEMETNEMAAPEMETKSAVAILSGASGSNVTGTATFTSLENGKVRLVMDVENLSPGEHALHLHENGDCSAADATSAGGHWNPTGDPHGKRGENGYHSGDIDNMVVGDDGVGTLEMEVEGWTIGDGSDSDILNKAVIIHADADDFTSQPSGAAGSRVACGVIQAGN</sequence>
<dbReference type="Gene3D" id="2.60.40.200">
    <property type="entry name" value="Superoxide dismutase, copper/zinc binding domain"/>
    <property type="match status" value="1"/>
</dbReference>
<evidence type="ECO:0000313" key="5">
    <source>
        <dbReference type="EMBL" id="MDN3686469.1"/>
    </source>
</evidence>
<evidence type="ECO:0000256" key="1">
    <source>
        <dbReference type="ARBA" id="ARBA00010457"/>
    </source>
</evidence>
<evidence type="ECO:0000313" key="6">
    <source>
        <dbReference type="Proteomes" id="UP001236663"/>
    </source>
</evidence>
<dbReference type="CDD" id="cd00305">
    <property type="entry name" value="Cu-Zn_Superoxide_Dismutase"/>
    <property type="match status" value="1"/>
</dbReference>
<feature type="signal peptide" evidence="3">
    <location>
        <begin position="1"/>
        <end position="19"/>
    </location>
</feature>
<feature type="domain" description="Superoxide dismutase copper/zinc binding" evidence="4">
    <location>
        <begin position="64"/>
        <end position="195"/>
    </location>
</feature>
<evidence type="ECO:0000256" key="3">
    <source>
        <dbReference type="SAM" id="SignalP"/>
    </source>
</evidence>
<dbReference type="PROSITE" id="PS51257">
    <property type="entry name" value="PROKAR_LIPOPROTEIN"/>
    <property type="match status" value="1"/>
</dbReference>
<feature type="chain" id="PRO_5046783870" evidence="3">
    <location>
        <begin position="20"/>
        <end position="199"/>
    </location>
</feature>
<feature type="region of interest" description="Disordered" evidence="2">
    <location>
        <begin position="104"/>
        <end position="130"/>
    </location>
</feature>
<comment type="caution">
    <text evidence="5">The sequence shown here is derived from an EMBL/GenBank/DDBJ whole genome shotgun (WGS) entry which is preliminary data.</text>
</comment>
<organism evidence="5 6">
    <name type="scientific">Cyclobacterium jeungdonense</name>
    <dbReference type="NCBI Taxonomy" id="708087"/>
    <lineage>
        <taxon>Bacteria</taxon>
        <taxon>Pseudomonadati</taxon>
        <taxon>Bacteroidota</taxon>
        <taxon>Cytophagia</taxon>
        <taxon>Cytophagales</taxon>
        <taxon>Cyclobacteriaceae</taxon>
        <taxon>Cyclobacterium</taxon>
    </lineage>
</organism>
<keyword evidence="3" id="KW-0732">Signal</keyword>
<dbReference type="EMBL" id="JAUFQS010000003">
    <property type="protein sequence ID" value="MDN3686469.1"/>
    <property type="molecule type" value="Genomic_DNA"/>
</dbReference>